<comment type="similarity">
    <text evidence="2">Belongs to the major facilitator superfamily.</text>
</comment>
<feature type="transmembrane region" description="Helical" evidence="7">
    <location>
        <begin position="401"/>
        <end position="420"/>
    </location>
</feature>
<dbReference type="RefSeq" id="XP_062632345.1">
    <property type="nucleotide sequence ID" value="XM_062776361.1"/>
</dbReference>
<dbReference type="Gene3D" id="1.20.1250.20">
    <property type="entry name" value="MFS general substrate transporter like domains"/>
    <property type="match status" value="2"/>
</dbReference>
<evidence type="ECO:0000256" key="5">
    <source>
        <dbReference type="ARBA" id="ARBA00022989"/>
    </source>
</evidence>
<evidence type="ECO:0000259" key="8">
    <source>
        <dbReference type="PROSITE" id="PS50850"/>
    </source>
</evidence>
<evidence type="ECO:0000256" key="1">
    <source>
        <dbReference type="ARBA" id="ARBA00004127"/>
    </source>
</evidence>
<feature type="domain" description="Major facilitator superfamily (MFS) profile" evidence="8">
    <location>
        <begin position="100"/>
        <end position="544"/>
    </location>
</feature>
<dbReference type="GO" id="GO:0012505">
    <property type="term" value="C:endomembrane system"/>
    <property type="evidence" value="ECO:0007669"/>
    <property type="project" value="UniProtKB-SubCell"/>
</dbReference>
<evidence type="ECO:0000313" key="9">
    <source>
        <dbReference type="EMBL" id="WOO86319.1"/>
    </source>
</evidence>
<evidence type="ECO:0000256" key="7">
    <source>
        <dbReference type="SAM" id="Phobius"/>
    </source>
</evidence>
<dbReference type="PANTHER" id="PTHR23514:SF3">
    <property type="entry name" value="BYPASS OF STOP CODON PROTEIN 6"/>
    <property type="match status" value="1"/>
</dbReference>
<evidence type="ECO:0000313" key="10">
    <source>
        <dbReference type="Proteomes" id="UP000827549"/>
    </source>
</evidence>
<feature type="transmembrane region" description="Helical" evidence="7">
    <location>
        <begin position="128"/>
        <end position="149"/>
    </location>
</feature>
<sequence>MSVGLRGNSSLSSKERDPDHVVVSTFPVLAMSSQVAPLPAAGDAPHADATSVKDEQNLAVADTESQATQQAVDHTHHTSYIFERLRRDMPAPSKMRQHAIYGALMLSMLLCGWNEGSTGPLIPRLQEYYHINYLVMSLVYTTMFVGAMIGGLSNIWITDRIGFGLICPLGALSQSIAYLLMGTGGPYGLFLTAFVFNGFGLAVQDAQVNNLTTRLPHAHTKMSFVQACFGLGGMVSPFISTPFAAHVKDVYRYYFVAMGIGLIAMVLMLLAFDRRTEEQLVGKLDIAAIEGRKEEVVELPVVEKKEDVPEESNHDRAIRLAQTGTVGEAGLAGDAVVAATGTGDAETAPKAKVTSGEKMKRMLTTPTVYALMAWSFVYIGVEVSISGWLTTYLVRERGANANAGFAVTGFWGGMTVGRVVLIPFTNKVGYQFSIYFYSLIAIALEFIIWYTKSVVGNSICFAFVGFFMGPVYPVALIKLSEILDDDIRGGVMGMMGSMGGAGAAAVPFITGAVSDRFGIWTLQPIGVSMIGAYILLWMMVPRHKIGSKK</sequence>
<dbReference type="PROSITE" id="PS50850">
    <property type="entry name" value="MFS"/>
    <property type="match status" value="1"/>
</dbReference>
<dbReference type="Proteomes" id="UP000827549">
    <property type="component" value="Chromosome 7"/>
</dbReference>
<feature type="transmembrane region" description="Helical" evidence="7">
    <location>
        <begin position="489"/>
        <end position="513"/>
    </location>
</feature>
<dbReference type="GO" id="GO:0022857">
    <property type="term" value="F:transmembrane transporter activity"/>
    <property type="evidence" value="ECO:0007669"/>
    <property type="project" value="InterPro"/>
</dbReference>
<evidence type="ECO:0000256" key="4">
    <source>
        <dbReference type="ARBA" id="ARBA00022692"/>
    </source>
</evidence>
<feature type="transmembrane region" description="Helical" evidence="7">
    <location>
        <begin position="432"/>
        <end position="450"/>
    </location>
</feature>
<accession>A0AAF0YLG0</accession>
<protein>
    <submittedName>
        <fullName evidence="9">Bypass of stop codon protein 6</fullName>
    </submittedName>
</protein>
<keyword evidence="6 7" id="KW-0472">Membrane</keyword>
<evidence type="ECO:0000256" key="3">
    <source>
        <dbReference type="ARBA" id="ARBA00022448"/>
    </source>
</evidence>
<feature type="transmembrane region" description="Helical" evidence="7">
    <location>
        <begin position="519"/>
        <end position="540"/>
    </location>
</feature>
<dbReference type="AlphaFoldDB" id="A0AAF0YLG0"/>
<feature type="transmembrane region" description="Helical" evidence="7">
    <location>
        <begin position="161"/>
        <end position="181"/>
    </location>
</feature>
<dbReference type="Pfam" id="PF07690">
    <property type="entry name" value="MFS_1"/>
    <property type="match status" value="1"/>
</dbReference>
<keyword evidence="10" id="KW-1185">Reference proteome</keyword>
<proteinExistence type="inferred from homology"/>
<feature type="transmembrane region" description="Helical" evidence="7">
    <location>
        <begin position="251"/>
        <end position="272"/>
    </location>
</feature>
<dbReference type="FunFam" id="1.20.1250.20:FF:000286">
    <property type="entry name" value="MFS efflux transporter"/>
    <property type="match status" value="1"/>
</dbReference>
<keyword evidence="4 7" id="KW-0812">Transmembrane</keyword>
<feature type="transmembrane region" description="Helical" evidence="7">
    <location>
        <begin position="224"/>
        <end position="245"/>
    </location>
</feature>
<keyword evidence="5 7" id="KW-1133">Transmembrane helix</keyword>
<evidence type="ECO:0000256" key="6">
    <source>
        <dbReference type="ARBA" id="ARBA00023136"/>
    </source>
</evidence>
<dbReference type="EMBL" id="CP086720">
    <property type="protein sequence ID" value="WOO86319.1"/>
    <property type="molecule type" value="Genomic_DNA"/>
</dbReference>
<organism evidence="9 10">
    <name type="scientific">Vanrija pseudolonga</name>
    <dbReference type="NCBI Taxonomy" id="143232"/>
    <lineage>
        <taxon>Eukaryota</taxon>
        <taxon>Fungi</taxon>
        <taxon>Dikarya</taxon>
        <taxon>Basidiomycota</taxon>
        <taxon>Agaricomycotina</taxon>
        <taxon>Tremellomycetes</taxon>
        <taxon>Trichosporonales</taxon>
        <taxon>Trichosporonaceae</taxon>
        <taxon>Vanrija</taxon>
    </lineage>
</organism>
<feature type="transmembrane region" description="Helical" evidence="7">
    <location>
        <begin position="187"/>
        <end position="203"/>
    </location>
</feature>
<keyword evidence="3" id="KW-0813">Transport</keyword>
<dbReference type="InterPro" id="IPR051788">
    <property type="entry name" value="MFS_Transporter"/>
</dbReference>
<dbReference type="InterPro" id="IPR036259">
    <property type="entry name" value="MFS_trans_sf"/>
</dbReference>
<feature type="transmembrane region" description="Helical" evidence="7">
    <location>
        <begin position="99"/>
        <end position="116"/>
    </location>
</feature>
<dbReference type="GO" id="GO:0016020">
    <property type="term" value="C:membrane"/>
    <property type="evidence" value="ECO:0007669"/>
    <property type="project" value="TreeGrafter"/>
</dbReference>
<feature type="transmembrane region" description="Helical" evidence="7">
    <location>
        <begin position="368"/>
        <end position="389"/>
    </location>
</feature>
<name>A0AAF0YLG0_9TREE</name>
<dbReference type="PANTHER" id="PTHR23514">
    <property type="entry name" value="BYPASS OF STOP CODON PROTEIN 6"/>
    <property type="match status" value="1"/>
</dbReference>
<dbReference type="GeneID" id="87812963"/>
<dbReference type="InterPro" id="IPR011701">
    <property type="entry name" value="MFS"/>
</dbReference>
<dbReference type="InterPro" id="IPR020846">
    <property type="entry name" value="MFS_dom"/>
</dbReference>
<dbReference type="SUPFAM" id="SSF103473">
    <property type="entry name" value="MFS general substrate transporter"/>
    <property type="match status" value="1"/>
</dbReference>
<feature type="transmembrane region" description="Helical" evidence="7">
    <location>
        <begin position="456"/>
        <end position="477"/>
    </location>
</feature>
<gene>
    <name evidence="9" type="primary">BSC6_1</name>
    <name evidence="9" type="ORF">LOC62_07G009802</name>
</gene>
<comment type="subcellular location">
    <subcellularLocation>
        <location evidence="1">Endomembrane system</location>
        <topology evidence="1">Multi-pass membrane protein</topology>
    </subcellularLocation>
</comment>
<reference evidence="9" key="1">
    <citation type="submission" date="2023-10" db="EMBL/GenBank/DDBJ databases">
        <authorList>
            <person name="Noh H."/>
        </authorList>
    </citation>
    <scope>NUCLEOTIDE SEQUENCE</scope>
    <source>
        <strain evidence="9">DUCC4014</strain>
    </source>
</reference>
<evidence type="ECO:0000256" key="2">
    <source>
        <dbReference type="ARBA" id="ARBA00008335"/>
    </source>
</evidence>